<dbReference type="InterPro" id="IPR051044">
    <property type="entry name" value="MAG_DAG_Lipase"/>
</dbReference>
<comment type="caution">
    <text evidence="2">The sequence shown here is derived from an EMBL/GenBank/DDBJ whole genome shotgun (WGS) entry which is preliminary data.</text>
</comment>
<organism evidence="2 3">
    <name type="scientific">Enterococcus alishanensis</name>
    <dbReference type="NCBI Taxonomy" id="1303817"/>
    <lineage>
        <taxon>Bacteria</taxon>
        <taxon>Bacillati</taxon>
        <taxon>Bacillota</taxon>
        <taxon>Bacilli</taxon>
        <taxon>Lactobacillales</taxon>
        <taxon>Enterococcaceae</taxon>
        <taxon>Enterococcus</taxon>
    </lineage>
</organism>
<reference evidence="2 3" key="1">
    <citation type="submission" date="2021-06" db="EMBL/GenBank/DDBJ databases">
        <title>Enterococcus alishanensis sp. nov., a novel lactic acid bacterium isolated from fresh coffee beans.</title>
        <authorList>
            <person name="Chen Y.-S."/>
        </authorList>
    </citation>
    <scope>NUCLEOTIDE SEQUENCE [LARGE SCALE GENOMIC DNA]</scope>
    <source>
        <strain evidence="2 3">ALS3</strain>
    </source>
</reference>
<dbReference type="PIRSF" id="PIRSF017388">
    <property type="entry name" value="Esterase_lipase"/>
    <property type="match status" value="1"/>
</dbReference>
<dbReference type="GO" id="GO:0016787">
    <property type="term" value="F:hydrolase activity"/>
    <property type="evidence" value="ECO:0007669"/>
    <property type="project" value="UniProtKB-KW"/>
</dbReference>
<accession>A0ABS6T7I7</accession>
<protein>
    <submittedName>
        <fullName evidence="2">Alpha/beta fold hydrolase</fullName>
    </submittedName>
</protein>
<proteinExistence type="predicted"/>
<dbReference type="Pfam" id="PF12146">
    <property type="entry name" value="Hydrolase_4"/>
    <property type="match status" value="1"/>
</dbReference>
<dbReference type="InterPro" id="IPR022742">
    <property type="entry name" value="Hydrolase_4"/>
</dbReference>
<dbReference type="PANTHER" id="PTHR11614">
    <property type="entry name" value="PHOSPHOLIPASE-RELATED"/>
    <property type="match status" value="1"/>
</dbReference>
<dbReference type="Proteomes" id="UP000774130">
    <property type="component" value="Unassembled WGS sequence"/>
</dbReference>
<gene>
    <name evidence="2" type="ORF">KUA55_00230</name>
</gene>
<evidence type="ECO:0000313" key="2">
    <source>
        <dbReference type="EMBL" id="MBV7389089.1"/>
    </source>
</evidence>
<keyword evidence="2" id="KW-0378">Hydrolase</keyword>
<evidence type="ECO:0000259" key="1">
    <source>
        <dbReference type="Pfam" id="PF12146"/>
    </source>
</evidence>
<sequence length="245" mass="27810">MAQTRQALYFPHGNKAVLLLHAYSGSPNDVRMLARALEKYDYTVYAPLFQGHGTADPLDILKKDPEQWWQETRLAISFLQEKGHQVAVFGLSMGGVFATRALTEYGNDLVGGGFFCSPITPVKNTVVENFLLYTQKVLEKNQQPTEQLLIDYRPLVEKQLSLIEKQAEITHEQLEQVSQPFFLAQAGKDEMIDPKGALKTAEKLTNTKFTLKWYPKSGHVITVGVDRHQLERDVADFLATLEWRE</sequence>
<name>A0ABS6T7I7_9ENTE</name>
<evidence type="ECO:0000313" key="3">
    <source>
        <dbReference type="Proteomes" id="UP000774130"/>
    </source>
</evidence>
<dbReference type="RefSeq" id="WP_218324161.1">
    <property type="nucleotide sequence ID" value="NZ_JAHUZB010000001.1"/>
</dbReference>
<dbReference type="InterPro" id="IPR012354">
    <property type="entry name" value="Esterase_lipase"/>
</dbReference>
<keyword evidence="3" id="KW-1185">Reference proteome</keyword>
<dbReference type="EMBL" id="JAHUZB010000001">
    <property type="protein sequence ID" value="MBV7389089.1"/>
    <property type="molecule type" value="Genomic_DNA"/>
</dbReference>
<feature type="domain" description="Serine aminopeptidase S33" evidence="1">
    <location>
        <begin position="14"/>
        <end position="221"/>
    </location>
</feature>